<dbReference type="InterPro" id="IPR004017">
    <property type="entry name" value="Cys_rich_dom"/>
</dbReference>
<protein>
    <recommendedName>
        <fullName evidence="1">Lactate utilization protein A</fullName>
    </recommendedName>
</protein>
<evidence type="ECO:0000259" key="3">
    <source>
        <dbReference type="Pfam" id="PF02754"/>
    </source>
</evidence>
<dbReference type="RefSeq" id="WP_082799321.1">
    <property type="nucleotide sequence ID" value="NZ_AP022557.1"/>
</dbReference>
<reference evidence="5" key="1">
    <citation type="journal article" date="2020" name="Microbiol. Resour. Announc.">
        <title>Complete Genome Sequence of Geobacillus sp. Strain E55-1, Isolated from Mine Geyser in Japan.</title>
        <authorList>
            <person name="Miyazaki K."/>
            <person name="Hase E."/>
            <person name="Tokito N."/>
        </authorList>
    </citation>
    <scope>NUCLEOTIDE SEQUENCE [LARGE SCALE GENOMIC DNA]</scope>
    <source>
        <strain evidence="5">E55-1</strain>
    </source>
</reference>
<name>A0A679FPI4_9BACL</name>
<sequence>MKVSLFVTCLIDLFYTEAGKATVELLERLGCEIDFPEAQTCCGQPAYNSGYVQEAKEAMKQMMRAFADADYVVTPSGSCAAMVKEYPHLFRGDPEWEDEAKRLAAKTYELTQFLVDVLNVEDVGASLPGRATYHTSCHMTRLLGVKEAPLRLLEHVEGLELVPLPNAHQCCGFGGTFSVKMGPISEQMVDEKIAHIDEVDADYVIGADCGCLLNIGGRIERLGKPIRVMHIAEVLNQHSEKEGNDNADENRKRAVLETGRGKLAK</sequence>
<dbReference type="GO" id="GO:0005829">
    <property type="term" value="C:cytosol"/>
    <property type="evidence" value="ECO:0007669"/>
    <property type="project" value="TreeGrafter"/>
</dbReference>
<feature type="compositionally biased region" description="Basic and acidic residues" evidence="2">
    <location>
        <begin position="239"/>
        <end position="255"/>
    </location>
</feature>
<evidence type="ECO:0000313" key="5">
    <source>
        <dbReference type="Proteomes" id="UP000501421"/>
    </source>
</evidence>
<accession>A0A679FPI4</accession>
<gene>
    <name evidence="1 4" type="primary">lutA</name>
    <name evidence="4" type="ORF">GsuE55_33550</name>
</gene>
<evidence type="ECO:0000256" key="1">
    <source>
        <dbReference type="HAMAP-Rule" id="MF_02105"/>
    </source>
</evidence>
<dbReference type="PANTHER" id="PTHR30296">
    <property type="entry name" value="UNCHARACTERIZED PROTEIN YKGE"/>
    <property type="match status" value="1"/>
</dbReference>
<dbReference type="PANTHER" id="PTHR30296:SF0">
    <property type="entry name" value="LACTATE UTILIZATION PROTEIN A"/>
    <property type="match status" value="1"/>
</dbReference>
<evidence type="ECO:0000256" key="2">
    <source>
        <dbReference type="SAM" id="MobiDB-lite"/>
    </source>
</evidence>
<feature type="domain" description="Cysteine-rich" evidence="3">
    <location>
        <begin position="3"/>
        <end position="84"/>
    </location>
</feature>
<proteinExistence type="inferred from homology"/>
<evidence type="ECO:0000313" key="4">
    <source>
        <dbReference type="EMBL" id="BBW98522.1"/>
    </source>
</evidence>
<feature type="region of interest" description="Disordered" evidence="2">
    <location>
        <begin position="239"/>
        <end position="265"/>
    </location>
</feature>
<comment type="similarity">
    <text evidence="1">Belongs to the LutA/YkgE family.</text>
</comment>
<dbReference type="Pfam" id="PF02754">
    <property type="entry name" value="CCG"/>
    <property type="match status" value="2"/>
</dbReference>
<feature type="domain" description="Cysteine-rich" evidence="3">
    <location>
        <begin position="132"/>
        <end position="215"/>
    </location>
</feature>
<dbReference type="GO" id="GO:0006089">
    <property type="term" value="P:lactate metabolic process"/>
    <property type="evidence" value="ECO:0007669"/>
    <property type="project" value="UniProtKB-UniRule"/>
</dbReference>
<dbReference type="EMBL" id="AP022557">
    <property type="protein sequence ID" value="BBW98522.1"/>
    <property type="molecule type" value="Genomic_DNA"/>
</dbReference>
<keyword evidence="5" id="KW-1185">Reference proteome</keyword>
<dbReference type="Proteomes" id="UP000501421">
    <property type="component" value="Chromosome"/>
</dbReference>
<dbReference type="AlphaFoldDB" id="A0A679FPI4"/>
<comment type="function">
    <text evidence="1">Is involved in L-lactate degradation and allows cells to grow with lactate as the sole carbon source.</text>
</comment>
<organism evidence="4 5">
    <name type="scientific">Geobacillus subterraneus</name>
    <dbReference type="NCBI Taxonomy" id="129338"/>
    <lineage>
        <taxon>Bacteria</taxon>
        <taxon>Bacillati</taxon>
        <taxon>Bacillota</taxon>
        <taxon>Bacilli</taxon>
        <taxon>Bacillales</taxon>
        <taxon>Anoxybacillaceae</taxon>
        <taxon>Geobacillus</taxon>
    </lineage>
</organism>
<dbReference type="GO" id="GO:0016491">
    <property type="term" value="F:oxidoreductase activity"/>
    <property type="evidence" value="ECO:0007669"/>
    <property type="project" value="UniProtKB-ARBA"/>
</dbReference>
<dbReference type="HAMAP" id="MF_02105">
    <property type="entry name" value="LutA"/>
    <property type="match status" value="1"/>
</dbReference>
<dbReference type="InterPro" id="IPR022822">
    <property type="entry name" value="LutA"/>
</dbReference>